<evidence type="ECO:0000259" key="3">
    <source>
        <dbReference type="PROSITE" id="PS50004"/>
    </source>
</evidence>
<keyword evidence="1" id="KW-0479">Metal-binding</keyword>
<dbReference type="SUPFAM" id="SSF49562">
    <property type="entry name" value="C2 domain (Calcium/lipid-binding domain, CaLB)"/>
    <property type="match status" value="1"/>
</dbReference>
<dbReference type="Pfam" id="PF00168">
    <property type="entry name" value="C2"/>
    <property type="match status" value="1"/>
</dbReference>
<dbReference type="EMBL" id="CACTIH010005505">
    <property type="protein sequence ID" value="CAA2995619.1"/>
    <property type="molecule type" value="Genomic_DNA"/>
</dbReference>
<reference evidence="4 5" key="1">
    <citation type="submission" date="2019-12" db="EMBL/GenBank/DDBJ databases">
        <authorList>
            <person name="Alioto T."/>
            <person name="Alioto T."/>
            <person name="Gomez Garrido J."/>
        </authorList>
    </citation>
    <scope>NUCLEOTIDE SEQUENCE [LARGE SCALE GENOMIC DNA]</scope>
</reference>
<keyword evidence="2" id="KW-0106">Calcium</keyword>
<dbReference type="AlphaFoldDB" id="A0A8S0STX2"/>
<dbReference type="PANTHER" id="PTHR46502">
    <property type="entry name" value="C2 DOMAIN-CONTAINING"/>
    <property type="match status" value="1"/>
</dbReference>
<protein>
    <submittedName>
        <fullName evidence="4">Elicitor-responsive 1 isoform X2</fullName>
    </submittedName>
</protein>
<keyword evidence="5" id="KW-1185">Reference proteome</keyword>
<evidence type="ECO:0000256" key="1">
    <source>
        <dbReference type="ARBA" id="ARBA00022723"/>
    </source>
</evidence>
<gene>
    <name evidence="4" type="ORF">OLEA9_A074192</name>
</gene>
<dbReference type="Gramene" id="OE9A074192T1">
    <property type="protein sequence ID" value="OE9A074192C1"/>
    <property type="gene ID" value="OE9A074192"/>
</dbReference>
<organism evidence="4 5">
    <name type="scientific">Olea europaea subsp. europaea</name>
    <dbReference type="NCBI Taxonomy" id="158383"/>
    <lineage>
        <taxon>Eukaryota</taxon>
        <taxon>Viridiplantae</taxon>
        <taxon>Streptophyta</taxon>
        <taxon>Embryophyta</taxon>
        <taxon>Tracheophyta</taxon>
        <taxon>Spermatophyta</taxon>
        <taxon>Magnoliopsida</taxon>
        <taxon>eudicotyledons</taxon>
        <taxon>Gunneridae</taxon>
        <taxon>Pentapetalae</taxon>
        <taxon>asterids</taxon>
        <taxon>lamiids</taxon>
        <taxon>Lamiales</taxon>
        <taxon>Oleaceae</taxon>
        <taxon>Oleeae</taxon>
        <taxon>Olea</taxon>
    </lineage>
</organism>
<evidence type="ECO:0000313" key="5">
    <source>
        <dbReference type="Proteomes" id="UP000594638"/>
    </source>
</evidence>
<dbReference type="SMART" id="SM00239">
    <property type="entry name" value="C2"/>
    <property type="match status" value="1"/>
</dbReference>
<dbReference type="PROSITE" id="PS50004">
    <property type="entry name" value="C2"/>
    <property type="match status" value="1"/>
</dbReference>
<sequence length="275" mass="30492">MAIGIMKVKLVGAKGLKRTEYGCLCAFLSGKIGPYVLLQYRNQECKSTTAKEKGISPIWNEKFEFRVDSPLANDDQYKLVLEIIDHNSFRADDYLGKATIYVKELIELGVEKGKVELDPQKYRVVSTNKTYHGEIQVGITFTVAKEETIEQEEYGGQKDEEANHATVDPVPGDDDTFNTDDTFNAVITHVMEGLAEQFFSFPDVVAGRVEDNNDGFADTTGSNENDRYIEGGSVSDNMVAEITDHGIICVGGDGIVNEVCRTIISIHACSFMLYE</sequence>
<accession>A0A8S0STX2</accession>
<dbReference type="GO" id="GO:0046872">
    <property type="term" value="F:metal ion binding"/>
    <property type="evidence" value="ECO:0007669"/>
    <property type="project" value="UniProtKB-KW"/>
</dbReference>
<dbReference type="InterPro" id="IPR000008">
    <property type="entry name" value="C2_dom"/>
</dbReference>
<evidence type="ECO:0000256" key="2">
    <source>
        <dbReference type="ARBA" id="ARBA00022837"/>
    </source>
</evidence>
<feature type="domain" description="C2" evidence="3">
    <location>
        <begin position="1"/>
        <end position="115"/>
    </location>
</feature>
<evidence type="ECO:0000313" key="4">
    <source>
        <dbReference type="EMBL" id="CAA2995619.1"/>
    </source>
</evidence>
<dbReference type="PANTHER" id="PTHR46502:SF15">
    <property type="entry name" value="16 KDA PHLOEM PROTEIN 1"/>
    <property type="match status" value="1"/>
</dbReference>
<dbReference type="Proteomes" id="UP000594638">
    <property type="component" value="Unassembled WGS sequence"/>
</dbReference>
<dbReference type="OrthoDB" id="419768at2759"/>
<name>A0A8S0STX2_OLEEU</name>
<comment type="caution">
    <text evidence="4">The sequence shown here is derived from an EMBL/GenBank/DDBJ whole genome shotgun (WGS) entry which is preliminary data.</text>
</comment>
<dbReference type="InterPro" id="IPR035892">
    <property type="entry name" value="C2_domain_sf"/>
</dbReference>
<dbReference type="Gene3D" id="2.60.40.150">
    <property type="entry name" value="C2 domain"/>
    <property type="match status" value="1"/>
</dbReference>
<proteinExistence type="predicted"/>